<feature type="transmembrane region" description="Helical" evidence="1">
    <location>
        <begin position="74"/>
        <end position="94"/>
    </location>
</feature>
<keyword evidence="1" id="KW-1133">Transmembrane helix</keyword>
<organism evidence="2 3">
    <name type="scientific">Pseudaminobacter soli</name>
    <name type="common">ex Li et al. 2025</name>
    <dbReference type="NCBI Taxonomy" id="1295366"/>
    <lineage>
        <taxon>Bacteria</taxon>
        <taxon>Pseudomonadati</taxon>
        <taxon>Pseudomonadota</taxon>
        <taxon>Alphaproteobacteria</taxon>
        <taxon>Hyphomicrobiales</taxon>
        <taxon>Phyllobacteriaceae</taxon>
        <taxon>Pseudaminobacter</taxon>
    </lineage>
</organism>
<dbReference type="Pfam" id="PF08592">
    <property type="entry name" value="Anthrone_oxy"/>
    <property type="match status" value="1"/>
</dbReference>
<feature type="transmembrane region" description="Helical" evidence="1">
    <location>
        <begin position="123"/>
        <end position="141"/>
    </location>
</feature>
<evidence type="ECO:0000313" key="2">
    <source>
        <dbReference type="EMBL" id="PSJ62381.1"/>
    </source>
</evidence>
<accession>A0A2P7SJ50</accession>
<dbReference type="EMBL" id="PXYL01000003">
    <property type="protein sequence ID" value="PSJ62381.1"/>
    <property type="molecule type" value="Genomic_DNA"/>
</dbReference>
<keyword evidence="1" id="KW-0472">Membrane</keyword>
<dbReference type="PANTHER" id="PTHR36535">
    <property type="entry name" value="YALI0E30327P"/>
    <property type="match status" value="1"/>
</dbReference>
<dbReference type="PANTHER" id="PTHR36535:SF1">
    <property type="entry name" value="DUF1772 DOMAIN-CONTAINING PROTEIN"/>
    <property type="match status" value="1"/>
</dbReference>
<dbReference type="RefSeq" id="WP_106723565.1">
    <property type="nucleotide sequence ID" value="NZ_PXYL01000003.1"/>
</dbReference>
<comment type="caution">
    <text evidence="2">The sequence shown here is derived from an EMBL/GenBank/DDBJ whole genome shotgun (WGS) entry which is preliminary data.</text>
</comment>
<sequence>MFFGHLALICAAVFTGAALYINVAEQPARLTLDDATLLSEWKPAYKRGFAMQAPLAAVGCLLGLIAWWQTGGAWFLVGAIFMIANWPWTLLAIMPTNNTLMATGETEAGPQSRALIEKWGSLHAVRTLLGALAAIAFLIALSGL</sequence>
<reference evidence="2 3" key="1">
    <citation type="submission" date="2018-03" db="EMBL/GenBank/DDBJ databases">
        <title>The draft genome of Mesorhizobium soli JCM 19897.</title>
        <authorList>
            <person name="Li L."/>
            <person name="Liu L."/>
            <person name="Liang L."/>
            <person name="Wang T."/>
            <person name="Zhang X."/>
        </authorList>
    </citation>
    <scope>NUCLEOTIDE SEQUENCE [LARGE SCALE GENOMIC DNA]</scope>
    <source>
        <strain evidence="2 3">JCM 19897</strain>
    </source>
</reference>
<dbReference type="OrthoDB" id="7473921at2"/>
<name>A0A2P7SJ50_9HYPH</name>
<evidence type="ECO:0000313" key="3">
    <source>
        <dbReference type="Proteomes" id="UP000240653"/>
    </source>
</evidence>
<keyword evidence="1" id="KW-0812">Transmembrane</keyword>
<evidence type="ECO:0000256" key="1">
    <source>
        <dbReference type="SAM" id="Phobius"/>
    </source>
</evidence>
<gene>
    <name evidence="2" type="ORF">C7I85_08825</name>
</gene>
<dbReference type="AlphaFoldDB" id="A0A2P7SJ50"/>
<dbReference type="InterPro" id="IPR013901">
    <property type="entry name" value="Anthrone_oxy"/>
</dbReference>
<keyword evidence="3" id="KW-1185">Reference proteome</keyword>
<feature type="transmembrane region" description="Helical" evidence="1">
    <location>
        <begin position="48"/>
        <end position="67"/>
    </location>
</feature>
<dbReference type="Proteomes" id="UP000240653">
    <property type="component" value="Unassembled WGS sequence"/>
</dbReference>
<proteinExistence type="predicted"/>
<protein>
    <submittedName>
        <fullName evidence="2">DUF1772 domain-containing protein</fullName>
    </submittedName>
</protein>